<evidence type="ECO:0000313" key="3">
    <source>
        <dbReference type="Proteomes" id="UP000696280"/>
    </source>
</evidence>
<name>A0A9N9LAE4_9HELO</name>
<evidence type="ECO:0000259" key="1">
    <source>
        <dbReference type="Pfam" id="PF20150"/>
    </source>
</evidence>
<dbReference type="Pfam" id="PF20150">
    <property type="entry name" value="2EXR"/>
    <property type="match status" value="1"/>
</dbReference>
<protein>
    <recommendedName>
        <fullName evidence="1">2EXR domain-containing protein</fullName>
    </recommendedName>
</protein>
<comment type="caution">
    <text evidence="2">The sequence shown here is derived from an EMBL/GenBank/DDBJ whole genome shotgun (WGS) entry which is preliminary data.</text>
</comment>
<dbReference type="AlphaFoldDB" id="A0A9N9LAE4"/>
<feature type="domain" description="2EXR" evidence="1">
    <location>
        <begin position="33"/>
        <end position="56"/>
    </location>
</feature>
<reference evidence="2" key="1">
    <citation type="submission" date="2021-07" db="EMBL/GenBank/DDBJ databases">
        <authorList>
            <person name="Durling M."/>
        </authorList>
    </citation>
    <scope>NUCLEOTIDE SEQUENCE</scope>
</reference>
<dbReference type="EMBL" id="CAJVRL010000093">
    <property type="protein sequence ID" value="CAG8959892.1"/>
    <property type="molecule type" value="Genomic_DNA"/>
</dbReference>
<keyword evidence="3" id="KW-1185">Reference proteome</keyword>
<gene>
    <name evidence="2" type="ORF">HYFRA_00013164</name>
</gene>
<sequence length="64" mass="7332">MEQGAQAQVQYLLAKSERLKALVPKTEPTNARFTQFSNMPRELRKEIWHAACYVPTVDIVGWLA</sequence>
<proteinExistence type="predicted"/>
<dbReference type="Proteomes" id="UP000696280">
    <property type="component" value="Unassembled WGS sequence"/>
</dbReference>
<accession>A0A9N9LAE4</accession>
<organism evidence="2 3">
    <name type="scientific">Hymenoscyphus fraxineus</name>
    <dbReference type="NCBI Taxonomy" id="746836"/>
    <lineage>
        <taxon>Eukaryota</taxon>
        <taxon>Fungi</taxon>
        <taxon>Dikarya</taxon>
        <taxon>Ascomycota</taxon>
        <taxon>Pezizomycotina</taxon>
        <taxon>Leotiomycetes</taxon>
        <taxon>Helotiales</taxon>
        <taxon>Helotiaceae</taxon>
        <taxon>Hymenoscyphus</taxon>
    </lineage>
</organism>
<evidence type="ECO:0000313" key="2">
    <source>
        <dbReference type="EMBL" id="CAG8959892.1"/>
    </source>
</evidence>
<dbReference type="InterPro" id="IPR045518">
    <property type="entry name" value="2EXR"/>
</dbReference>